<keyword evidence="2" id="KW-1185">Reference proteome</keyword>
<protein>
    <submittedName>
        <fullName evidence="1">Uncharacterized protein</fullName>
    </submittedName>
</protein>
<dbReference type="Proteomes" id="UP001651158">
    <property type="component" value="Unassembled WGS sequence"/>
</dbReference>
<name>A0ABR4PZU4_9CEST</name>
<comment type="caution">
    <text evidence="1">The sequence shown here is derived from an EMBL/GenBank/DDBJ whole genome shotgun (WGS) entry which is preliminary data.</text>
</comment>
<dbReference type="EMBL" id="JAKROA010000022">
    <property type="protein sequence ID" value="KAL5102912.1"/>
    <property type="molecule type" value="Genomic_DNA"/>
</dbReference>
<evidence type="ECO:0000313" key="2">
    <source>
        <dbReference type="Proteomes" id="UP001651158"/>
    </source>
</evidence>
<proteinExistence type="predicted"/>
<evidence type="ECO:0000313" key="1">
    <source>
        <dbReference type="EMBL" id="KAL5102912.1"/>
    </source>
</evidence>
<gene>
    <name evidence="1" type="ORF">TcWFU_002192</name>
</gene>
<reference evidence="1 2" key="1">
    <citation type="journal article" date="2022" name="Front. Cell. Infect. Microbiol.">
        <title>The Genomes of Two Strains of Taenia crassiceps the Animal Model for the Study of Human Cysticercosis.</title>
        <authorList>
            <person name="Bobes R.J."/>
            <person name="Estrada K."/>
            <person name="Rios-Valencia D.G."/>
            <person name="Calderon-Gallegos A."/>
            <person name="de la Torre P."/>
            <person name="Carrero J.C."/>
            <person name="Sanchez-Flores A."/>
            <person name="Laclette J.P."/>
        </authorList>
    </citation>
    <scope>NUCLEOTIDE SEQUENCE [LARGE SCALE GENOMIC DNA]</scope>
    <source>
        <strain evidence="1">WFUcys</strain>
    </source>
</reference>
<sequence length="126" mass="12815">MEALLGLGGIGGIAGGCGCQCDHCKCRQPDETPCPNCRPILSSTKPAEACAASTTGVQTAKSSDMAAAVDLLNVALKKIRRRGSLAATRSENFFHPGEVLWGSGTPAGRMGHGHGFTGGGSNPSLF</sequence>
<organism evidence="1 2">
    <name type="scientific">Taenia crassiceps</name>
    <dbReference type="NCBI Taxonomy" id="6207"/>
    <lineage>
        <taxon>Eukaryota</taxon>
        <taxon>Metazoa</taxon>
        <taxon>Spiralia</taxon>
        <taxon>Lophotrochozoa</taxon>
        <taxon>Platyhelminthes</taxon>
        <taxon>Cestoda</taxon>
        <taxon>Eucestoda</taxon>
        <taxon>Cyclophyllidea</taxon>
        <taxon>Taeniidae</taxon>
        <taxon>Taenia</taxon>
    </lineage>
</organism>
<accession>A0ABR4PZU4</accession>